<dbReference type="KEGG" id="amr:AM1_6302"/>
<gene>
    <name evidence="1" type="ordered locus">AM1_6302</name>
</gene>
<reference evidence="1 2" key="1">
    <citation type="journal article" date="2008" name="Proc. Natl. Acad. Sci. U.S.A.">
        <title>Niche adaptation and genome expansion in the chlorophyll d-producing cyanobacterium Acaryochloris marina.</title>
        <authorList>
            <person name="Swingley W.D."/>
            <person name="Chen M."/>
            <person name="Cheung P.C."/>
            <person name="Conrad A.L."/>
            <person name="Dejesa L.C."/>
            <person name="Hao J."/>
            <person name="Honchak B.M."/>
            <person name="Karbach L.E."/>
            <person name="Kurdoglu A."/>
            <person name="Lahiri S."/>
            <person name="Mastrian S.D."/>
            <person name="Miyashita H."/>
            <person name="Page L."/>
            <person name="Ramakrishna P."/>
            <person name="Satoh S."/>
            <person name="Sattley W.M."/>
            <person name="Shimada Y."/>
            <person name="Taylor H.L."/>
            <person name="Tomo T."/>
            <person name="Tsuchiya T."/>
            <person name="Wang Z.T."/>
            <person name="Raymond J."/>
            <person name="Mimuro M."/>
            <person name="Blankenship R.E."/>
            <person name="Touchman J.W."/>
        </authorList>
    </citation>
    <scope>NUCLEOTIDE SEQUENCE [LARGE SCALE GENOMIC DNA]</scope>
    <source>
        <strain evidence="2">MBIC 11017</strain>
    </source>
</reference>
<name>B0C7E8_ACAM1</name>
<accession>B0C7E8</accession>
<dbReference type="AlphaFoldDB" id="B0C7E8"/>
<dbReference type="Proteomes" id="UP000000268">
    <property type="component" value="Chromosome"/>
</dbReference>
<sequence>MQHLRQGILPKVRCIAGLQISKLCNPWFPGTRKIDDHPLLKSTGQY</sequence>
<proteinExistence type="predicted"/>
<dbReference type="EMBL" id="CP000828">
    <property type="protein sequence ID" value="ABW31232.1"/>
    <property type="molecule type" value="Genomic_DNA"/>
</dbReference>
<dbReference type="HOGENOM" id="CLU_3178837_0_0_3"/>
<evidence type="ECO:0000313" key="2">
    <source>
        <dbReference type="Proteomes" id="UP000000268"/>
    </source>
</evidence>
<dbReference type="STRING" id="329726.AM1_6302"/>
<protein>
    <submittedName>
        <fullName evidence="1">Uncharacterized protein</fullName>
    </submittedName>
</protein>
<keyword evidence="2" id="KW-1185">Reference proteome</keyword>
<organism evidence="1 2">
    <name type="scientific">Acaryochloris marina (strain MBIC 11017)</name>
    <dbReference type="NCBI Taxonomy" id="329726"/>
    <lineage>
        <taxon>Bacteria</taxon>
        <taxon>Bacillati</taxon>
        <taxon>Cyanobacteriota</taxon>
        <taxon>Cyanophyceae</taxon>
        <taxon>Acaryochloridales</taxon>
        <taxon>Acaryochloridaceae</taxon>
        <taxon>Acaryochloris</taxon>
    </lineage>
</organism>
<evidence type="ECO:0000313" key="1">
    <source>
        <dbReference type="EMBL" id="ABW31232.1"/>
    </source>
</evidence>